<dbReference type="InParanoid" id="F4R954"/>
<dbReference type="RefSeq" id="XP_007405815.1">
    <property type="nucleotide sequence ID" value="XM_007405753.1"/>
</dbReference>
<dbReference type="HOGENOM" id="CLU_1825703_0_0_1"/>
<feature type="compositionally biased region" description="Basic and acidic residues" evidence="1">
    <location>
        <begin position="42"/>
        <end position="52"/>
    </location>
</feature>
<keyword evidence="3" id="KW-1185">Reference proteome</keyword>
<name>F4R954_MELLP</name>
<dbReference type="KEGG" id="mlr:MELLADRAFT_59883"/>
<dbReference type="AlphaFoldDB" id="F4R954"/>
<organism evidence="3">
    <name type="scientific">Melampsora larici-populina (strain 98AG31 / pathotype 3-4-7)</name>
    <name type="common">Poplar leaf rust fungus</name>
    <dbReference type="NCBI Taxonomy" id="747676"/>
    <lineage>
        <taxon>Eukaryota</taxon>
        <taxon>Fungi</taxon>
        <taxon>Dikarya</taxon>
        <taxon>Basidiomycota</taxon>
        <taxon>Pucciniomycotina</taxon>
        <taxon>Pucciniomycetes</taxon>
        <taxon>Pucciniales</taxon>
        <taxon>Melampsoraceae</taxon>
        <taxon>Melampsora</taxon>
    </lineage>
</organism>
<gene>
    <name evidence="2" type="ORF">MELLADRAFT_59883</name>
</gene>
<dbReference type="GeneID" id="18929441"/>
<feature type="compositionally biased region" description="Basic residues" evidence="1">
    <location>
        <begin position="31"/>
        <end position="41"/>
    </location>
</feature>
<feature type="compositionally biased region" description="Gly residues" evidence="1">
    <location>
        <begin position="54"/>
        <end position="73"/>
    </location>
</feature>
<dbReference type="Proteomes" id="UP000001072">
    <property type="component" value="Unassembled WGS sequence"/>
</dbReference>
<feature type="compositionally biased region" description="Basic and acidic residues" evidence="1">
    <location>
        <begin position="9"/>
        <end position="20"/>
    </location>
</feature>
<dbReference type="EMBL" id="GL883093">
    <property type="protein sequence ID" value="EGG11213.1"/>
    <property type="molecule type" value="Genomic_DNA"/>
</dbReference>
<reference evidence="3" key="1">
    <citation type="journal article" date="2011" name="Proc. Natl. Acad. Sci. U.S.A.">
        <title>Obligate biotrophy features unraveled by the genomic analysis of rust fungi.</title>
        <authorList>
            <person name="Duplessis S."/>
            <person name="Cuomo C.A."/>
            <person name="Lin Y.-C."/>
            <person name="Aerts A."/>
            <person name="Tisserant E."/>
            <person name="Veneault-Fourrey C."/>
            <person name="Joly D.L."/>
            <person name="Hacquard S."/>
            <person name="Amselem J."/>
            <person name="Cantarel B.L."/>
            <person name="Chiu R."/>
            <person name="Coutinho P.M."/>
            <person name="Feau N."/>
            <person name="Field M."/>
            <person name="Frey P."/>
            <person name="Gelhaye E."/>
            <person name="Goldberg J."/>
            <person name="Grabherr M.G."/>
            <person name="Kodira C.D."/>
            <person name="Kohler A."/>
            <person name="Kuees U."/>
            <person name="Lindquist E.A."/>
            <person name="Lucas S.M."/>
            <person name="Mago R."/>
            <person name="Mauceli E."/>
            <person name="Morin E."/>
            <person name="Murat C."/>
            <person name="Pangilinan J.L."/>
            <person name="Park R."/>
            <person name="Pearson M."/>
            <person name="Quesneville H."/>
            <person name="Rouhier N."/>
            <person name="Sakthikumar S."/>
            <person name="Salamov A.A."/>
            <person name="Schmutz J."/>
            <person name="Selles B."/>
            <person name="Shapiro H."/>
            <person name="Tanguay P."/>
            <person name="Tuskan G.A."/>
            <person name="Henrissat B."/>
            <person name="Van de Peer Y."/>
            <person name="Rouze P."/>
            <person name="Ellis J.G."/>
            <person name="Dodds P.N."/>
            <person name="Schein J.E."/>
            <person name="Zhong S."/>
            <person name="Hamelin R.C."/>
            <person name="Grigoriev I.V."/>
            <person name="Szabo L.J."/>
            <person name="Martin F."/>
        </authorList>
    </citation>
    <scope>NUCLEOTIDE SEQUENCE [LARGE SCALE GENOMIC DNA]</scope>
    <source>
        <strain evidence="3">98AG31 / pathotype 3-4-7</strain>
    </source>
</reference>
<sequence>MSNQDPQEYTDKLDDVELNKRSNLNQESSSKGKKKGMVTRGRKGEVREENNGRDNGGSSGMVEGGDVNLGGGNGDINLGSGINNNDLGGGIQGSGDVRSGGSGENGKMVVDEKNQTGERNQNQNKEGNQEQGIHRHEAKKC</sequence>
<feature type="region of interest" description="Disordered" evidence="1">
    <location>
        <begin position="85"/>
        <end position="141"/>
    </location>
</feature>
<dbReference type="VEuPathDB" id="FungiDB:MELLADRAFT_59883"/>
<accession>F4R954</accession>
<evidence type="ECO:0000313" key="3">
    <source>
        <dbReference type="Proteomes" id="UP000001072"/>
    </source>
</evidence>
<proteinExistence type="predicted"/>
<feature type="compositionally biased region" description="Low complexity" evidence="1">
    <location>
        <begin position="117"/>
        <end position="131"/>
    </location>
</feature>
<protein>
    <submittedName>
        <fullName evidence="2">Uncharacterized protein</fullName>
    </submittedName>
</protein>
<feature type="region of interest" description="Disordered" evidence="1">
    <location>
        <begin position="1"/>
        <end position="73"/>
    </location>
</feature>
<evidence type="ECO:0000256" key="1">
    <source>
        <dbReference type="SAM" id="MobiDB-lite"/>
    </source>
</evidence>
<feature type="compositionally biased region" description="Basic and acidic residues" evidence="1">
    <location>
        <begin position="132"/>
        <end position="141"/>
    </location>
</feature>
<feature type="compositionally biased region" description="Gly residues" evidence="1">
    <location>
        <begin position="87"/>
        <end position="104"/>
    </location>
</feature>
<evidence type="ECO:0000313" key="2">
    <source>
        <dbReference type="EMBL" id="EGG11213.1"/>
    </source>
</evidence>